<comment type="similarity">
    <text evidence="1 2">Belongs to the peptidase M67A family. CSN6 subfamily.</text>
</comment>
<dbReference type="InterPro" id="IPR037518">
    <property type="entry name" value="MPN"/>
</dbReference>
<evidence type="ECO:0000313" key="5">
    <source>
        <dbReference type="EMBL" id="KAK1922422.1"/>
    </source>
</evidence>
<dbReference type="CDD" id="cd08063">
    <property type="entry name" value="MPN_CSN6"/>
    <property type="match status" value="1"/>
</dbReference>
<dbReference type="Gene3D" id="3.40.140.10">
    <property type="entry name" value="Cytidine Deaminase, domain 2"/>
    <property type="match status" value="1"/>
</dbReference>
<dbReference type="InterPro" id="IPR000555">
    <property type="entry name" value="JAMM/MPN+_dom"/>
</dbReference>
<dbReference type="PROSITE" id="PS50249">
    <property type="entry name" value="MPN"/>
    <property type="match status" value="1"/>
</dbReference>
<dbReference type="PANTHER" id="PTHR10540:SF8">
    <property type="entry name" value="COP9 SIGNALOSOME COMPLEX SUBUNIT 6"/>
    <property type="match status" value="1"/>
</dbReference>
<comment type="caution">
    <text evidence="5">The sequence shown here is derived from an EMBL/GenBank/DDBJ whole genome shotgun (WGS) entry which is preliminary data.</text>
</comment>
<gene>
    <name evidence="5" type="ORF">DB88DRAFT_495020</name>
</gene>
<name>A0AAD9FQD2_PAPLA</name>
<keyword evidence="6" id="KW-1185">Reference proteome</keyword>
<keyword evidence="2" id="KW-0963">Cytoplasm</keyword>
<comment type="subcellular location">
    <subcellularLocation>
        <location evidence="2">Cytoplasm</location>
    </subcellularLocation>
    <subcellularLocation>
        <location evidence="2">Nucleus</location>
    </subcellularLocation>
</comment>
<dbReference type="SMART" id="SM00232">
    <property type="entry name" value="JAB_MPN"/>
    <property type="match status" value="1"/>
</dbReference>
<evidence type="ECO:0000259" key="4">
    <source>
        <dbReference type="PROSITE" id="PS50249"/>
    </source>
</evidence>
<dbReference type="InterPro" id="IPR024969">
    <property type="entry name" value="EIF3F/CSN6-like_C"/>
</dbReference>
<evidence type="ECO:0000313" key="6">
    <source>
        <dbReference type="Proteomes" id="UP001182556"/>
    </source>
</evidence>
<keyword evidence="2" id="KW-0736">Signalosome</keyword>
<evidence type="ECO:0000256" key="3">
    <source>
        <dbReference type="SAM" id="MobiDB-lite"/>
    </source>
</evidence>
<feature type="region of interest" description="Disordered" evidence="3">
    <location>
        <begin position="82"/>
        <end position="104"/>
    </location>
</feature>
<evidence type="ECO:0000256" key="2">
    <source>
        <dbReference type="RuleBase" id="RU367006"/>
    </source>
</evidence>
<keyword evidence="2" id="KW-0539">Nucleus</keyword>
<dbReference type="GO" id="GO:0008180">
    <property type="term" value="C:COP9 signalosome"/>
    <property type="evidence" value="ECO:0007669"/>
    <property type="project" value="UniProtKB-UniRule"/>
</dbReference>
<accession>A0AAD9FQD2</accession>
<dbReference type="Pfam" id="PF13012">
    <property type="entry name" value="MitMem_reg"/>
    <property type="match status" value="1"/>
</dbReference>
<dbReference type="GO" id="GO:0005737">
    <property type="term" value="C:cytoplasm"/>
    <property type="evidence" value="ECO:0007669"/>
    <property type="project" value="UniProtKB-SubCell"/>
</dbReference>
<protein>
    <recommendedName>
        <fullName evidence="2">COP9 signalosome complex subunit 6</fullName>
    </recommendedName>
</protein>
<dbReference type="AlphaFoldDB" id="A0AAD9FQD2"/>
<dbReference type="Pfam" id="PF01398">
    <property type="entry name" value="JAB"/>
    <property type="match status" value="1"/>
</dbReference>
<dbReference type="Proteomes" id="UP001182556">
    <property type="component" value="Unassembled WGS sequence"/>
</dbReference>
<reference evidence="5" key="1">
    <citation type="submission" date="2023-02" db="EMBL/GenBank/DDBJ databases">
        <title>Identification and recombinant expression of a fungal hydrolase from Papiliotrema laurentii that hydrolyzes apple cutin and clears colloidal polyester polyurethane.</title>
        <authorList>
            <consortium name="DOE Joint Genome Institute"/>
            <person name="Roman V.A."/>
            <person name="Bojanowski C."/>
            <person name="Crable B.R."/>
            <person name="Wagner D.N."/>
            <person name="Hung C.S."/>
            <person name="Nadeau L.J."/>
            <person name="Schratz L."/>
            <person name="Haridas S."/>
            <person name="Pangilinan J."/>
            <person name="Lipzen A."/>
            <person name="Na H."/>
            <person name="Yan M."/>
            <person name="Ng V."/>
            <person name="Grigoriev I.V."/>
            <person name="Spatafora J.W."/>
            <person name="Barlow D."/>
            <person name="Biffinger J."/>
            <person name="Kelley-Loughnane N."/>
            <person name="Varaljay V.A."/>
            <person name="Crookes-Goodson W.J."/>
        </authorList>
    </citation>
    <scope>NUCLEOTIDE SEQUENCE</scope>
    <source>
        <strain evidence="5">5307AH</strain>
    </source>
</reference>
<feature type="domain" description="MPN" evidence="4">
    <location>
        <begin position="24"/>
        <end position="192"/>
    </location>
</feature>
<comment type="function">
    <text evidence="2">Component of the COP9 signalosome complex (CSN), a complex involved in various cellular and developmental processes.</text>
</comment>
<proteinExistence type="inferred from homology"/>
<dbReference type="GO" id="GO:0000338">
    <property type="term" value="P:protein deneddylation"/>
    <property type="evidence" value="ECO:0007669"/>
    <property type="project" value="InterPro"/>
</dbReference>
<sequence length="358" mass="38810">MAESSSTQDDTLIATSSSTSGLNILLHPLPLLNISEHCNRSRFSSSGDTKLIGALLGTQLNRDISIVNSFELVLLSPDAATTTGTRGEDVEMGAGGESSAAGAGASGIGEMGRYVLDTEFFETRKEQFKAVFPAQEVVGWYTIASGVSEDDSHLHQQLARTIDNPIFLLFDPNPEPTSQDLPIRVFESSLEDNALPDSTAKTRGKFVELEYGVESGEAERIAVDGVSRGGMGEGDENAVVGNLVTQRNAIRMLYERIAMIAEYIDAVSQKKVAPDHAILRQISSLVSTLPTIDAPEFRQELTTEYEDVQLTTYLANLTKQISALSSYADRHYAVHPNTSQFEGFGPAVQRGFKGGRRR</sequence>
<organism evidence="5 6">
    <name type="scientific">Papiliotrema laurentii</name>
    <name type="common">Cryptococcus laurentii</name>
    <dbReference type="NCBI Taxonomy" id="5418"/>
    <lineage>
        <taxon>Eukaryota</taxon>
        <taxon>Fungi</taxon>
        <taxon>Dikarya</taxon>
        <taxon>Basidiomycota</taxon>
        <taxon>Agaricomycotina</taxon>
        <taxon>Tremellomycetes</taxon>
        <taxon>Tremellales</taxon>
        <taxon>Rhynchogastremaceae</taxon>
        <taxon>Papiliotrema</taxon>
    </lineage>
</organism>
<dbReference type="EMBL" id="JAODAN010000008">
    <property type="protein sequence ID" value="KAK1922422.1"/>
    <property type="molecule type" value="Genomic_DNA"/>
</dbReference>
<evidence type="ECO:0000256" key="1">
    <source>
        <dbReference type="ARBA" id="ARBA00010893"/>
    </source>
</evidence>
<dbReference type="PANTHER" id="PTHR10540">
    <property type="entry name" value="EUKARYOTIC TRANSLATION INITIATION FACTOR 3 SUBUNIT F-RELATED"/>
    <property type="match status" value="1"/>
</dbReference>
<dbReference type="InterPro" id="IPR033859">
    <property type="entry name" value="MPN_CSN6"/>
</dbReference>
<dbReference type="GO" id="GO:0008237">
    <property type="term" value="F:metallopeptidase activity"/>
    <property type="evidence" value="ECO:0007669"/>
    <property type="project" value="InterPro"/>
</dbReference>